<evidence type="ECO:0000313" key="7">
    <source>
        <dbReference type="EMBL" id="NEE02420.1"/>
    </source>
</evidence>
<dbReference type="Pfam" id="PF04686">
    <property type="entry name" value="SsgA"/>
    <property type="match status" value="1"/>
</dbReference>
<comment type="subcellular location">
    <subcellularLocation>
        <location evidence="1">Cell septum</location>
    </subcellularLocation>
</comment>
<evidence type="ECO:0000256" key="4">
    <source>
        <dbReference type="ARBA" id="ARBA00022969"/>
    </source>
</evidence>
<keyword evidence="5" id="KW-0717">Septation</keyword>
<evidence type="ECO:0000256" key="3">
    <source>
        <dbReference type="ARBA" id="ARBA00022618"/>
    </source>
</evidence>
<protein>
    <submittedName>
        <fullName evidence="7">SsgA family sporulation/cell division regulator</fullName>
    </submittedName>
</protein>
<dbReference type="GO" id="GO:0030428">
    <property type="term" value="C:cell septum"/>
    <property type="evidence" value="ECO:0007669"/>
    <property type="project" value="UniProtKB-SubCell"/>
</dbReference>
<evidence type="ECO:0000256" key="1">
    <source>
        <dbReference type="ARBA" id="ARBA00004431"/>
    </source>
</evidence>
<comment type="similarity">
    <text evidence="2">Belongs to the SsgA family.</text>
</comment>
<dbReference type="GO" id="GO:0030435">
    <property type="term" value="P:sporulation resulting in formation of a cellular spore"/>
    <property type="evidence" value="ECO:0007669"/>
    <property type="project" value="UniProtKB-KW"/>
</dbReference>
<reference evidence="7 8" key="1">
    <citation type="submission" date="2020-02" db="EMBL/GenBank/DDBJ databases">
        <authorList>
            <person name="Li X.-J."/>
            <person name="Han X.-M."/>
        </authorList>
    </citation>
    <scope>NUCLEOTIDE SEQUENCE [LARGE SCALE GENOMIC DNA]</scope>
    <source>
        <strain evidence="7 8">CCTCC AB 2017055</strain>
    </source>
</reference>
<evidence type="ECO:0000256" key="6">
    <source>
        <dbReference type="ARBA" id="ARBA00023306"/>
    </source>
</evidence>
<keyword evidence="3 7" id="KW-0132">Cell division</keyword>
<keyword evidence="8" id="KW-1185">Reference proteome</keyword>
<gene>
    <name evidence="7" type="ORF">G1H10_19800</name>
</gene>
<name>A0A6L9SED8_9ACTN</name>
<keyword evidence="4" id="KW-0749">Sporulation</keyword>
<evidence type="ECO:0000256" key="5">
    <source>
        <dbReference type="ARBA" id="ARBA00023210"/>
    </source>
</evidence>
<dbReference type="GO" id="GO:0000917">
    <property type="term" value="P:division septum assembly"/>
    <property type="evidence" value="ECO:0007669"/>
    <property type="project" value="UniProtKB-KW"/>
</dbReference>
<evidence type="ECO:0000256" key="2">
    <source>
        <dbReference type="ARBA" id="ARBA00009323"/>
    </source>
</evidence>
<dbReference type="Gene3D" id="2.30.31.20">
    <property type="entry name" value="Sporulation-specific cell division protein SsgB"/>
    <property type="match status" value="1"/>
</dbReference>
<dbReference type="RefSeq" id="WP_163740923.1">
    <property type="nucleotide sequence ID" value="NZ_JAAGOA010000014.1"/>
</dbReference>
<sequence length="138" mass="15118">MEHMVSHHITLRLITDSPDPSPLPADFEYHREDPLAVTVIFGTNSEAPVRWVFARDLLSEGLDKRTGVGDVTIWPVNSPNALPTIQIQLSSPDGDAYLRAPAEAIEAFLAETWRLVPPGTEGQHLDIDLTLDALLDGA</sequence>
<proteinExistence type="inferred from homology"/>
<evidence type="ECO:0000313" key="8">
    <source>
        <dbReference type="Proteomes" id="UP000475214"/>
    </source>
</evidence>
<keyword evidence="6" id="KW-0131">Cell cycle</keyword>
<dbReference type="EMBL" id="JAAGOA010000014">
    <property type="protein sequence ID" value="NEE02420.1"/>
    <property type="molecule type" value="Genomic_DNA"/>
</dbReference>
<dbReference type="Proteomes" id="UP000475214">
    <property type="component" value="Unassembled WGS sequence"/>
</dbReference>
<comment type="caution">
    <text evidence="7">The sequence shown here is derived from an EMBL/GenBank/DDBJ whole genome shotgun (WGS) entry which is preliminary data.</text>
</comment>
<dbReference type="InterPro" id="IPR006776">
    <property type="entry name" value="SsgB"/>
</dbReference>
<accession>A0A6L9SED8</accession>
<organism evidence="7 8">
    <name type="scientific">Phytoactinopolyspora halotolerans</name>
    <dbReference type="NCBI Taxonomy" id="1981512"/>
    <lineage>
        <taxon>Bacteria</taxon>
        <taxon>Bacillati</taxon>
        <taxon>Actinomycetota</taxon>
        <taxon>Actinomycetes</taxon>
        <taxon>Jiangellales</taxon>
        <taxon>Jiangellaceae</taxon>
        <taxon>Phytoactinopolyspora</taxon>
    </lineage>
</organism>
<dbReference type="AlphaFoldDB" id="A0A6L9SED8"/>
<dbReference type="InterPro" id="IPR038658">
    <property type="entry name" value="SsgB_sf"/>
</dbReference>